<accession>A0A151B2K8</accession>
<comment type="caution">
    <text evidence="2">The sequence shown here is derived from an EMBL/GenBank/DDBJ whole genome shotgun (WGS) entry which is preliminary data.</text>
</comment>
<organism evidence="2 3">
    <name type="scientific">Clostridium tepidiprofundi DSM 19306</name>
    <dbReference type="NCBI Taxonomy" id="1121338"/>
    <lineage>
        <taxon>Bacteria</taxon>
        <taxon>Bacillati</taxon>
        <taxon>Bacillota</taxon>
        <taxon>Clostridia</taxon>
        <taxon>Eubacteriales</taxon>
        <taxon>Clostridiaceae</taxon>
        <taxon>Clostridium</taxon>
    </lineage>
</organism>
<evidence type="ECO:0000313" key="3">
    <source>
        <dbReference type="Proteomes" id="UP000075531"/>
    </source>
</evidence>
<dbReference type="Pfam" id="PF26353">
    <property type="entry name" value="YhfM"/>
    <property type="match status" value="1"/>
</dbReference>
<reference evidence="2 3" key="1">
    <citation type="submission" date="2016-02" db="EMBL/GenBank/DDBJ databases">
        <title>Genome sequence of Clostridium tepidiprofundi DSM 19306.</title>
        <authorList>
            <person name="Poehlein A."/>
            <person name="Daniel R."/>
        </authorList>
    </citation>
    <scope>NUCLEOTIDE SEQUENCE [LARGE SCALE GENOMIC DNA]</scope>
    <source>
        <strain evidence="2 3">DSM 19306</strain>
    </source>
</reference>
<sequence length="275" mass="32514">MNQKRIILFLIIIFTMLFMGCSRIDTLKVKVGLKNNDFENIRQGRVKKIVIQSTRDKAFRFSVTDKSAIYDLYEILSSAKKVDNKSKLQPDYIFEMYERGGKVYKFNYIAGLDKSDNGNFYSDDNVYIVSSRLDNDIIRNFWNIRKPRNFKYVYYNSILAVLDKYLGENDRNKSIVINLKEDIEVAKFVLSTDLEDFKNKLNEHYKNIELNEDNSCNTVITVKTEGYKSTVYKSLVKIKEKDSDSEKKYYVWAKYSVKDKIWSIQVYENNKPKDF</sequence>
<dbReference type="STRING" id="1121338.CLTEP_19210"/>
<dbReference type="Proteomes" id="UP000075531">
    <property type="component" value="Unassembled WGS sequence"/>
</dbReference>
<protein>
    <recommendedName>
        <fullName evidence="1">YhfM-like domain-containing protein</fullName>
    </recommendedName>
</protein>
<proteinExistence type="predicted"/>
<feature type="domain" description="YhfM-like" evidence="1">
    <location>
        <begin position="44"/>
        <end position="147"/>
    </location>
</feature>
<keyword evidence="3" id="KW-1185">Reference proteome</keyword>
<dbReference type="AlphaFoldDB" id="A0A151B2K8"/>
<dbReference type="PATRIC" id="fig|1121338.3.peg.1980"/>
<dbReference type="PROSITE" id="PS51257">
    <property type="entry name" value="PROKAR_LIPOPROTEIN"/>
    <property type="match status" value="1"/>
</dbReference>
<dbReference type="InterPro" id="IPR058780">
    <property type="entry name" value="YhfM-like_dom"/>
</dbReference>
<name>A0A151B2K8_9CLOT</name>
<dbReference type="EMBL" id="LTBA01000024">
    <property type="protein sequence ID" value="KYH34144.1"/>
    <property type="molecule type" value="Genomic_DNA"/>
</dbReference>
<evidence type="ECO:0000313" key="2">
    <source>
        <dbReference type="EMBL" id="KYH34144.1"/>
    </source>
</evidence>
<gene>
    <name evidence="2" type="ORF">CLTEP_19210</name>
</gene>
<evidence type="ECO:0000259" key="1">
    <source>
        <dbReference type="Pfam" id="PF26353"/>
    </source>
</evidence>